<dbReference type="EnsemblPlants" id="Pp3c2_33610V3.3">
    <property type="protein sequence ID" value="PAC:32935087.CDS.1"/>
    <property type="gene ID" value="Pp3c2_33610"/>
</dbReference>
<dbReference type="Gramene" id="Pp3c2_33610V3.3">
    <property type="protein sequence ID" value="PAC:32935087.CDS.1"/>
    <property type="gene ID" value="Pp3c2_33610"/>
</dbReference>
<dbReference type="RefSeq" id="XP_024397315.1">
    <property type="nucleotide sequence ID" value="XM_024541547.2"/>
</dbReference>
<dbReference type="RefSeq" id="XP_024397300.1">
    <property type="nucleotide sequence ID" value="XM_024541532.2"/>
</dbReference>
<dbReference type="OrthoDB" id="724026at2759"/>
<dbReference type="KEGG" id="ppp:112292733"/>
<dbReference type="Gramene" id="Pp3c2_33610V3.4">
    <property type="protein sequence ID" value="PAC:32935088.CDS.1"/>
    <property type="gene ID" value="Pp3c2_33610"/>
</dbReference>
<protein>
    <submittedName>
        <fullName evidence="1 2">Uncharacterized protein</fullName>
    </submittedName>
</protein>
<evidence type="ECO:0000313" key="3">
    <source>
        <dbReference type="Proteomes" id="UP000006727"/>
    </source>
</evidence>
<dbReference type="Gramene" id="Pp3c2_33610V3.1">
    <property type="protein sequence ID" value="PAC:32935085.CDS.1"/>
    <property type="gene ID" value="Pp3c2_33610"/>
</dbReference>
<dbReference type="EnsemblPlants" id="Pp3c2_33610V3.2">
    <property type="protein sequence ID" value="PAC:32935086.CDS.1"/>
    <property type="gene ID" value="Pp3c2_33610"/>
</dbReference>
<reference evidence="1 3" key="1">
    <citation type="journal article" date="2008" name="Science">
        <title>The Physcomitrella genome reveals evolutionary insights into the conquest of land by plants.</title>
        <authorList>
            <person name="Rensing S."/>
            <person name="Lang D."/>
            <person name="Zimmer A."/>
            <person name="Terry A."/>
            <person name="Salamov A."/>
            <person name="Shapiro H."/>
            <person name="Nishiyama T."/>
            <person name="Perroud P.-F."/>
            <person name="Lindquist E."/>
            <person name="Kamisugi Y."/>
            <person name="Tanahashi T."/>
            <person name="Sakakibara K."/>
            <person name="Fujita T."/>
            <person name="Oishi K."/>
            <person name="Shin-I T."/>
            <person name="Kuroki Y."/>
            <person name="Toyoda A."/>
            <person name="Suzuki Y."/>
            <person name="Hashimoto A."/>
            <person name="Yamaguchi K."/>
            <person name="Sugano A."/>
            <person name="Kohara Y."/>
            <person name="Fujiyama A."/>
            <person name="Anterola A."/>
            <person name="Aoki S."/>
            <person name="Ashton N."/>
            <person name="Barbazuk W.B."/>
            <person name="Barker E."/>
            <person name="Bennetzen J."/>
            <person name="Bezanilla M."/>
            <person name="Blankenship R."/>
            <person name="Cho S.H."/>
            <person name="Dutcher S."/>
            <person name="Estelle M."/>
            <person name="Fawcett J.A."/>
            <person name="Gundlach H."/>
            <person name="Hanada K."/>
            <person name="Heyl A."/>
            <person name="Hicks K.A."/>
            <person name="Hugh J."/>
            <person name="Lohr M."/>
            <person name="Mayer K."/>
            <person name="Melkozernov A."/>
            <person name="Murata T."/>
            <person name="Nelson D."/>
            <person name="Pils B."/>
            <person name="Prigge M."/>
            <person name="Reiss B."/>
            <person name="Renner T."/>
            <person name="Rombauts S."/>
            <person name="Rushton P."/>
            <person name="Sanderfoot A."/>
            <person name="Schween G."/>
            <person name="Shiu S.-H."/>
            <person name="Stueber K."/>
            <person name="Theodoulou F.L."/>
            <person name="Tu H."/>
            <person name="Van de Peer Y."/>
            <person name="Verrier P.J."/>
            <person name="Waters E."/>
            <person name="Wood A."/>
            <person name="Yang L."/>
            <person name="Cove D."/>
            <person name="Cuming A."/>
            <person name="Hasebe M."/>
            <person name="Lucas S."/>
            <person name="Mishler D.B."/>
            <person name="Reski R."/>
            <person name="Grigoriev I."/>
            <person name="Quatrano R.S."/>
            <person name="Boore J.L."/>
        </authorList>
    </citation>
    <scope>NUCLEOTIDE SEQUENCE [LARGE SCALE GENOMIC DNA]</scope>
    <source>
        <strain evidence="2 3">cv. Gransden 2004</strain>
    </source>
</reference>
<dbReference type="RefSeq" id="XP_024397291.1">
    <property type="nucleotide sequence ID" value="XM_024541523.2"/>
</dbReference>
<dbReference type="GeneID" id="112292733"/>
<name>A0A2K1L451_PHYPA</name>
<dbReference type="Proteomes" id="UP000006727">
    <property type="component" value="Chromosome 2"/>
</dbReference>
<sequence length="638" mass="71666">MRMPSIKMEKKVSSGFVEALRVAERGASRFGNKVDLAGVLEWAEKEIESGSLKLLCQDAPECVVKDNEYQAVFDRAQSRMRDAVGLNRVLHGHVVGHALVRAAESGCSHVVTILRKGMAELKCSVLTPRFLNFAMLTAVDCGHYETVKELLRTTNLSMLALMGYELSKGKNGGYSYVHARLTNSWIKNLAKVKSLLPSATHAMDSERLELRAAESEEDIVHGAVRACYQTYCLWRYLIIAVCNGHGAVILELLSKRDECNARPIESKRALMTEDQTKFAQLQMVSDQVGEKLIHIAMKIAGKLGRDIILFALYNAMRKSPALSHESKDEGKFWRCTSRSHFGVWEVFMEVPVLLMELETSYQNAKGSKQLMRPYQYIKPIIPQMMNLNIQMKILVDIQPNYIEMTVGINHLRATVENQMWEEKKTGHFPTFISLAITPVTPTMTSVSMTASSSNMAMKVGVAETVRVSAQARLKAAPTATVGIQFSKGTTSKIDGKPWRMEQLPASGDQGGRFNWHLSSWHGQAFDRWNPMLQETKKSIWQFGKRMPINPLAVLPLGTNGGVHFTGAEYDDTLSWRFPKELENTNAVFNVEGVVHTTFITQDTFWETRMVPFELQVDQKLEPCGDPAGLDKKKKKKKK</sequence>
<accession>A0A2K1L451</accession>
<dbReference type="EnsemblPlants" id="Pp3c2_33610V3.5">
    <property type="protein sequence ID" value="PAC:32935089.CDS.1"/>
    <property type="gene ID" value="Pp3c2_33610"/>
</dbReference>
<organism evidence="1">
    <name type="scientific">Physcomitrium patens</name>
    <name type="common">Spreading-leaved earth moss</name>
    <name type="synonym">Physcomitrella patens</name>
    <dbReference type="NCBI Taxonomy" id="3218"/>
    <lineage>
        <taxon>Eukaryota</taxon>
        <taxon>Viridiplantae</taxon>
        <taxon>Streptophyta</taxon>
        <taxon>Embryophyta</taxon>
        <taxon>Bryophyta</taxon>
        <taxon>Bryophytina</taxon>
        <taxon>Bryopsida</taxon>
        <taxon>Funariidae</taxon>
        <taxon>Funariales</taxon>
        <taxon>Funariaceae</taxon>
        <taxon>Physcomitrium</taxon>
    </lineage>
</organism>
<dbReference type="EnsemblPlants" id="Pp3c2_33610V3.4">
    <property type="protein sequence ID" value="PAC:32935088.CDS.1"/>
    <property type="gene ID" value="Pp3c2_33610"/>
</dbReference>
<dbReference type="PaxDb" id="3218-PP1S265_21V6.1"/>
<proteinExistence type="predicted"/>
<reference evidence="1 3" key="2">
    <citation type="journal article" date="2018" name="Plant J.">
        <title>The Physcomitrella patens chromosome-scale assembly reveals moss genome structure and evolution.</title>
        <authorList>
            <person name="Lang D."/>
            <person name="Ullrich K.K."/>
            <person name="Murat F."/>
            <person name="Fuchs J."/>
            <person name="Jenkins J."/>
            <person name="Haas F.B."/>
            <person name="Piednoel M."/>
            <person name="Gundlach H."/>
            <person name="Van Bel M."/>
            <person name="Meyberg R."/>
            <person name="Vives C."/>
            <person name="Morata J."/>
            <person name="Symeonidi A."/>
            <person name="Hiss M."/>
            <person name="Muchero W."/>
            <person name="Kamisugi Y."/>
            <person name="Saleh O."/>
            <person name="Blanc G."/>
            <person name="Decker E.L."/>
            <person name="van Gessel N."/>
            <person name="Grimwood J."/>
            <person name="Hayes R.D."/>
            <person name="Graham S.W."/>
            <person name="Gunter L.E."/>
            <person name="McDaniel S.F."/>
            <person name="Hoernstein S.N.W."/>
            <person name="Larsson A."/>
            <person name="Li F.W."/>
            <person name="Perroud P.F."/>
            <person name="Phillips J."/>
            <person name="Ranjan P."/>
            <person name="Rokshar D.S."/>
            <person name="Rothfels C.J."/>
            <person name="Schneider L."/>
            <person name="Shu S."/>
            <person name="Stevenson D.W."/>
            <person name="Thummler F."/>
            <person name="Tillich M."/>
            <person name="Villarreal Aguilar J.C."/>
            <person name="Widiez T."/>
            <person name="Wong G.K."/>
            <person name="Wymore A."/>
            <person name="Zhang Y."/>
            <person name="Zimmer A.D."/>
            <person name="Quatrano R.S."/>
            <person name="Mayer K.F.X."/>
            <person name="Goodstein D."/>
            <person name="Casacuberta J.M."/>
            <person name="Vandepoele K."/>
            <person name="Reski R."/>
            <person name="Cuming A.C."/>
            <person name="Tuskan G.A."/>
            <person name="Maumus F."/>
            <person name="Salse J."/>
            <person name="Schmutz J."/>
            <person name="Rensing S.A."/>
        </authorList>
    </citation>
    <scope>NUCLEOTIDE SEQUENCE [LARGE SCALE GENOMIC DNA]</scope>
    <source>
        <strain evidence="2 3">cv. Gransden 2004</strain>
    </source>
</reference>
<dbReference type="AlphaFoldDB" id="A0A2K1L451"/>
<gene>
    <name evidence="2" type="primary">LOC112292733</name>
    <name evidence="1" type="ORF">PHYPA_003595</name>
</gene>
<reference evidence="2" key="3">
    <citation type="submission" date="2020-12" db="UniProtKB">
        <authorList>
            <consortium name="EnsemblPlants"/>
        </authorList>
    </citation>
    <scope>IDENTIFICATION</scope>
</reference>
<evidence type="ECO:0000313" key="1">
    <source>
        <dbReference type="EMBL" id="PNR60802.1"/>
    </source>
</evidence>
<dbReference type="Gramene" id="Pp3c2_33610V3.2">
    <property type="protein sequence ID" value="PAC:32935086.CDS.1"/>
    <property type="gene ID" value="Pp3c2_33610"/>
</dbReference>
<dbReference type="EnsemblPlants" id="Pp3c2_33610V3.1">
    <property type="protein sequence ID" value="PAC:32935085.CDS.1"/>
    <property type="gene ID" value="Pp3c2_33610"/>
</dbReference>
<dbReference type="Gramene" id="Pp3c2_33610V3.5">
    <property type="protein sequence ID" value="PAC:32935089.CDS.1"/>
    <property type="gene ID" value="Pp3c2_33610"/>
</dbReference>
<evidence type="ECO:0000313" key="2">
    <source>
        <dbReference type="EnsemblPlants" id="PAC:32935085.CDS.1"/>
    </source>
</evidence>
<dbReference type="EMBL" id="ABEU02000002">
    <property type="protein sequence ID" value="PNR60802.1"/>
    <property type="molecule type" value="Genomic_DNA"/>
</dbReference>
<dbReference type="PANTHER" id="PTHR31439">
    <property type="entry name" value="EXPRESSED PROTEIN"/>
    <property type="match status" value="1"/>
</dbReference>
<keyword evidence="3" id="KW-1185">Reference proteome</keyword>
<dbReference type="PANTHER" id="PTHR31439:SF4">
    <property type="entry name" value="NEURONAL PAS DOMAIN PROTEIN"/>
    <property type="match status" value="1"/>
</dbReference>